<evidence type="ECO:0000256" key="8">
    <source>
        <dbReference type="ARBA" id="ARBA00022989"/>
    </source>
</evidence>
<evidence type="ECO:0000256" key="1">
    <source>
        <dbReference type="ARBA" id="ARBA00004533"/>
    </source>
</evidence>
<dbReference type="PANTHER" id="PTHR38831:SF1">
    <property type="entry name" value="TYPE II SECRETION SYSTEM PROTEIN K-RELATED"/>
    <property type="match status" value="1"/>
</dbReference>
<dbReference type="RefSeq" id="WP_205310173.1">
    <property type="nucleotide sequence ID" value="NZ_JAERPS020000001.1"/>
</dbReference>
<keyword evidence="4" id="KW-1003">Cell membrane</keyword>
<keyword evidence="9" id="KW-0472">Membrane</keyword>
<dbReference type="InterPro" id="IPR049031">
    <property type="entry name" value="T2SSK_SAM-like_1st"/>
</dbReference>
<evidence type="ECO:0000256" key="5">
    <source>
        <dbReference type="ARBA" id="ARBA00022519"/>
    </source>
</evidence>
<keyword evidence="3" id="KW-0813">Transport</keyword>
<protein>
    <submittedName>
        <fullName evidence="12">General secretion pathway protein GspK</fullName>
    </submittedName>
</protein>
<evidence type="ECO:0000313" key="12">
    <source>
        <dbReference type="EMBL" id="MBZ9610287.1"/>
    </source>
</evidence>
<proteinExistence type="inferred from homology"/>
<dbReference type="EMBL" id="JAERPS020000001">
    <property type="protein sequence ID" value="MBZ9610287.1"/>
    <property type="molecule type" value="Genomic_DNA"/>
</dbReference>
<dbReference type="InterPro" id="IPR038072">
    <property type="entry name" value="GspK_central_sf"/>
</dbReference>
<evidence type="ECO:0000256" key="10">
    <source>
        <dbReference type="SAM" id="MobiDB-lite"/>
    </source>
</evidence>
<dbReference type="SUPFAM" id="SSF158544">
    <property type="entry name" value="GspK insert domain-like"/>
    <property type="match status" value="1"/>
</dbReference>
<evidence type="ECO:0000256" key="7">
    <source>
        <dbReference type="ARBA" id="ARBA00022927"/>
    </source>
</evidence>
<evidence type="ECO:0000313" key="13">
    <source>
        <dbReference type="Proteomes" id="UP000663814"/>
    </source>
</evidence>
<comment type="caution">
    <text evidence="12">The sequence shown here is derived from an EMBL/GenBank/DDBJ whole genome shotgun (WGS) entry which is preliminary data.</text>
</comment>
<feature type="domain" description="T2SS protein K first SAM-like" evidence="11">
    <location>
        <begin position="113"/>
        <end position="195"/>
    </location>
</feature>
<dbReference type="Gene3D" id="1.10.40.60">
    <property type="entry name" value="EpsJ-like"/>
    <property type="match status" value="1"/>
</dbReference>
<keyword evidence="8" id="KW-1133">Transmembrane helix</keyword>
<accession>A0ABS7X644</accession>
<evidence type="ECO:0000256" key="3">
    <source>
        <dbReference type="ARBA" id="ARBA00022448"/>
    </source>
</evidence>
<gene>
    <name evidence="12" type="ORF">I4W93_001630</name>
</gene>
<organism evidence="12 13">
    <name type="scientific">Rheinheimera maricola</name>
    <dbReference type="NCBI Taxonomy" id="2793282"/>
    <lineage>
        <taxon>Bacteria</taxon>
        <taxon>Pseudomonadati</taxon>
        <taxon>Pseudomonadota</taxon>
        <taxon>Gammaproteobacteria</taxon>
        <taxon>Chromatiales</taxon>
        <taxon>Chromatiaceae</taxon>
        <taxon>Rheinheimera</taxon>
    </lineage>
</organism>
<evidence type="ECO:0000259" key="11">
    <source>
        <dbReference type="Pfam" id="PF21687"/>
    </source>
</evidence>
<evidence type="ECO:0000256" key="2">
    <source>
        <dbReference type="ARBA" id="ARBA00007246"/>
    </source>
</evidence>
<keyword evidence="7" id="KW-0653">Protein transport</keyword>
<sequence length="298" mass="33186">MVVKQRGVALILVLLFSAVLTTVIVVNRYKMQLTLAIGYDSKNYVLAKSLVMSKRSELQFLLATSDLWFNGVSSQTLSSLALPADLNFWGAAFLWDDVSVSIKDTSGLLSLIPYESEAWRAMLKGLQIGHADKLVDELSDWIDPDDFIHLNGAEQQDYPAEVSVRNGLPQTIDEVQQLLSMDEDTWRKLHPIITYIGPGFPQAPFLSDHLLEAWLGNERASQTRERRKGSSENIIGNYESGGGSIGGQYPSNRLMVQIKATVGNSSYQESFTLVRGLSTREFLYTTEVKAGFAELEQQ</sequence>
<keyword evidence="13" id="KW-1185">Reference proteome</keyword>
<dbReference type="PANTHER" id="PTHR38831">
    <property type="entry name" value="TYPE II SECRETION SYSTEM PROTEIN K"/>
    <property type="match status" value="1"/>
</dbReference>
<reference evidence="12 13" key="1">
    <citation type="submission" date="2021-08" db="EMBL/GenBank/DDBJ databases">
        <title>Rheinheimera aquimaris sp. nov., isolated from seawater of the East Sea in Korea.</title>
        <authorList>
            <person name="Kim K.H."/>
            <person name="Wenting R."/>
            <person name="Kim K.R."/>
            <person name="Jeon C.O."/>
        </authorList>
    </citation>
    <scope>NUCLEOTIDE SEQUENCE [LARGE SCALE GENOMIC DNA]</scope>
    <source>
        <strain evidence="12 13">MA-13</strain>
    </source>
</reference>
<keyword evidence="5" id="KW-0997">Cell inner membrane</keyword>
<keyword evidence="6" id="KW-0812">Transmembrane</keyword>
<dbReference type="InterPro" id="IPR005628">
    <property type="entry name" value="GspK"/>
</dbReference>
<comment type="similarity">
    <text evidence="2">Belongs to the GSP K family.</text>
</comment>
<evidence type="ECO:0000256" key="6">
    <source>
        <dbReference type="ARBA" id="ARBA00022692"/>
    </source>
</evidence>
<comment type="subcellular location">
    <subcellularLocation>
        <location evidence="1">Cell inner membrane</location>
    </subcellularLocation>
</comment>
<feature type="region of interest" description="Disordered" evidence="10">
    <location>
        <begin position="222"/>
        <end position="242"/>
    </location>
</feature>
<name>A0ABS7X644_9GAMM</name>
<evidence type="ECO:0000256" key="9">
    <source>
        <dbReference type="ARBA" id="ARBA00023136"/>
    </source>
</evidence>
<dbReference type="Pfam" id="PF21687">
    <property type="entry name" value="T2SSK_1st"/>
    <property type="match status" value="1"/>
</dbReference>
<evidence type="ECO:0000256" key="4">
    <source>
        <dbReference type="ARBA" id="ARBA00022475"/>
    </source>
</evidence>
<dbReference type="Proteomes" id="UP000663814">
    <property type="component" value="Unassembled WGS sequence"/>
</dbReference>